<dbReference type="PANTHER" id="PTHR46481:SF8">
    <property type="entry name" value="ZINC FINGER BED DOMAIN-CONTAINING PROTEIN RICESLEEPER 1-LIKE"/>
    <property type="match status" value="1"/>
</dbReference>
<feature type="domain" description="BED-type" evidence="13">
    <location>
        <begin position="288"/>
        <end position="333"/>
    </location>
</feature>
<dbReference type="InterPro" id="IPR036047">
    <property type="entry name" value="F-box-like_dom_sf"/>
</dbReference>
<evidence type="ECO:0000256" key="9">
    <source>
        <dbReference type="ARBA" id="ARBA00023242"/>
    </source>
</evidence>
<evidence type="ECO:0000256" key="3">
    <source>
        <dbReference type="ARBA" id="ARBA00022723"/>
    </source>
</evidence>
<dbReference type="Gene3D" id="1.20.1280.50">
    <property type="match status" value="1"/>
</dbReference>
<dbReference type="GO" id="GO:0046983">
    <property type="term" value="F:protein dimerization activity"/>
    <property type="evidence" value="ECO:0007669"/>
    <property type="project" value="InterPro"/>
</dbReference>
<dbReference type="SUPFAM" id="SSF52047">
    <property type="entry name" value="RNI-like"/>
    <property type="match status" value="1"/>
</dbReference>
<dbReference type="SUPFAM" id="SSF53098">
    <property type="entry name" value="Ribonuclease H-like"/>
    <property type="match status" value="1"/>
</dbReference>
<keyword evidence="15" id="KW-1185">Reference proteome</keyword>
<dbReference type="InterPro" id="IPR012337">
    <property type="entry name" value="RNaseH-like_sf"/>
</dbReference>
<evidence type="ECO:0000313" key="15">
    <source>
        <dbReference type="Proteomes" id="UP000594261"/>
    </source>
</evidence>
<dbReference type="SUPFAM" id="SSF81383">
    <property type="entry name" value="F-box domain"/>
    <property type="match status" value="1"/>
</dbReference>
<proteinExistence type="predicted"/>
<dbReference type="EMBL" id="LRBV02000008">
    <property type="status" value="NOT_ANNOTATED_CDS"/>
    <property type="molecule type" value="Genomic_DNA"/>
</dbReference>
<evidence type="ECO:0000259" key="12">
    <source>
        <dbReference type="PROSITE" id="PS50181"/>
    </source>
</evidence>
<dbReference type="Gramene" id="QL08p020585:mrna">
    <property type="protein sequence ID" value="QL08p020585:mrna"/>
    <property type="gene ID" value="QL08p020585"/>
</dbReference>
<dbReference type="Pfam" id="PF02892">
    <property type="entry name" value="zf-BED"/>
    <property type="match status" value="1"/>
</dbReference>
<protein>
    <submittedName>
        <fullName evidence="14">Uncharacterized protein</fullName>
    </submittedName>
</protein>
<evidence type="ECO:0000256" key="6">
    <source>
        <dbReference type="ARBA" id="ARBA00023015"/>
    </source>
</evidence>
<evidence type="ECO:0000256" key="1">
    <source>
        <dbReference type="ARBA" id="ARBA00004123"/>
    </source>
</evidence>
<keyword evidence="5" id="KW-0862">Zinc</keyword>
<dbReference type="PROSITE" id="PS50808">
    <property type="entry name" value="ZF_BED"/>
    <property type="match status" value="1"/>
</dbReference>
<dbReference type="InterPro" id="IPR036236">
    <property type="entry name" value="Znf_C2H2_sf"/>
</dbReference>
<dbReference type="SUPFAM" id="SSF57667">
    <property type="entry name" value="beta-beta-alpha zinc fingers"/>
    <property type="match status" value="1"/>
</dbReference>
<evidence type="ECO:0000313" key="14">
    <source>
        <dbReference type="EnsemblPlants" id="QL08p020585:mrna"/>
    </source>
</evidence>
<dbReference type="GO" id="GO:0003677">
    <property type="term" value="F:DNA binding"/>
    <property type="evidence" value="ECO:0007669"/>
    <property type="project" value="UniProtKB-KW"/>
</dbReference>
<dbReference type="FunCoup" id="A0A7N2MAG7">
    <property type="interactions" value="1345"/>
</dbReference>
<feature type="region of interest" description="Disordered" evidence="11">
    <location>
        <begin position="227"/>
        <end position="276"/>
    </location>
</feature>
<keyword evidence="7" id="KW-0238">DNA-binding</keyword>
<evidence type="ECO:0000256" key="11">
    <source>
        <dbReference type="SAM" id="MobiDB-lite"/>
    </source>
</evidence>
<dbReference type="SMART" id="SM00579">
    <property type="entry name" value="FBD"/>
    <property type="match status" value="1"/>
</dbReference>
<keyword evidence="8" id="KW-0804">Transcription</keyword>
<evidence type="ECO:0000256" key="10">
    <source>
        <dbReference type="PROSITE-ProRule" id="PRU00027"/>
    </source>
</evidence>
<dbReference type="Pfam" id="PF00646">
    <property type="entry name" value="F-box"/>
    <property type="match status" value="1"/>
</dbReference>
<feature type="compositionally biased region" description="Polar residues" evidence="11">
    <location>
        <begin position="1"/>
        <end position="16"/>
    </location>
</feature>
<dbReference type="Pfam" id="PF05699">
    <property type="entry name" value="Dimer_Tnp_hAT"/>
    <property type="match status" value="1"/>
</dbReference>
<dbReference type="AlphaFoldDB" id="A0A7N2MAG7"/>
<dbReference type="GO" id="GO:0008270">
    <property type="term" value="F:zinc ion binding"/>
    <property type="evidence" value="ECO:0007669"/>
    <property type="project" value="UniProtKB-KW"/>
</dbReference>
<dbReference type="Proteomes" id="UP000594261">
    <property type="component" value="Chromosome 8"/>
</dbReference>
<reference evidence="14" key="2">
    <citation type="submission" date="2021-01" db="UniProtKB">
        <authorList>
            <consortium name="EnsemblPlants"/>
        </authorList>
    </citation>
    <scope>IDENTIFICATION</scope>
</reference>
<dbReference type="Gene3D" id="3.80.10.10">
    <property type="entry name" value="Ribonuclease Inhibitor"/>
    <property type="match status" value="1"/>
</dbReference>
<dbReference type="InterPro" id="IPR001810">
    <property type="entry name" value="F-box_dom"/>
</dbReference>
<name>A0A7N2MAG7_QUELO</name>
<feature type="domain" description="F-box" evidence="12">
    <location>
        <begin position="23"/>
        <end position="70"/>
    </location>
</feature>
<dbReference type="InterPro" id="IPR003656">
    <property type="entry name" value="Znf_BED"/>
</dbReference>
<evidence type="ECO:0000256" key="4">
    <source>
        <dbReference type="ARBA" id="ARBA00022771"/>
    </source>
</evidence>
<evidence type="ECO:0000256" key="7">
    <source>
        <dbReference type="ARBA" id="ARBA00023125"/>
    </source>
</evidence>
<sequence length="1262" mass="143661">MAESSTQSNSKRQTLSPGKDTVVDRISSLPESLLSHILSFLPTKESVATSILSTRWKLLWTLVPKLFLDSDKISTSALSLDDDDVEDAREIMFAHVVSSVLAKQECGELQTFRLIWRFWWDGSHLEAWLRTAAARKVKEINLDIFTDREENLNLPLSFFSCRTLVVLKLTEDRSVVGVAGLSHQGRRPPPLSLQARPRFRFPRQHSTVSTSDSKSLFSFETLDFSTSDSHVMEPSTDAPPSQTTPAAQAGPAVQAEPVPTPTNAEALPPRPSDKTKVSEIAVDCGNNRKKSTAWDHFEKIKISEGQFKAVCHYCQKTYRANSKGHGTTNLLNHTPNCVKNPNRASLKGQQTLAFEPKMNGEEGFKLVPTAFTVEASRKALAEMIIIDELPFRFVEGYGFQKYSTTLQPKLQIRDIPSRQTVARDVISIYGVEREKLREALKGRRVCLTTDTWTSIQNLNYMSLTGHFIDDDWNLHKRILNFCLVEDHRGETIGRKIEMCLREWGVDGIFTLTVDNASSNGATIKFLQTVTKDWKGTILEHLFLHMRCCAHILNLIVGDGMKEIDASIARVREAVRYVKSSPNRNQTFRSIMERLGIESKCLLSLDVPTRWNSTYLMLNTAEKFEKVFLRMDFEDDSYSSYFLNKENSGGLGSPCGVDFQNCRTFVGFLKLFYNATKKFSGSLYVTSNTFFDEMFVIQENIAHLIKSQNHLLKNMATKMEAKFEKYWGKGDKINKLLYVAVVLDPRKKMRFLKFSFFEIYGNEVANEMVDLVGSFMARLYDDYSRVDSPNVVLPKVEKSIGCSNEMEKYLAENCESRRDGKFEILRWWKANSDRYPVLSKMARDVLAVPVSTVASESAFSTGGRILDPFRSSLSPLMVQNLICAQNWLQAHVPISFRKSNDEMEALEDEFHELVLVAYVVLEIYLMCGMVGSDPIQSGRVRVGPKPGLTRPVDSPTIDIDIDVDTPSLSFYFPSLKILHLVRILLPSIINSQEHSFLKLLSGCPVLEDLSFTTDHFEGEYKLCVPTLKRLSISGINDSDYELEINAPALEYFDFDGDLRYIKFYGKLNNLVQADVCTYRFDDDYTSIFDDVYTSIFDYETEEFYRTWVFNIFTALNNVKFLSFSSSGTEWHNLGNIYPSSFQNLVELKFKVNGCSWNVLQYLLQKAPNLETLVITRGYDFVESNLYWKEPQYDPANLSSLTSFYYRGFKGLNDEVELVKYVLKEARVLKTATFQVSSGESKESVLEKLSMFPRCSTTCLLRVE</sequence>
<feature type="compositionally biased region" description="Low complexity" evidence="11">
    <location>
        <begin position="234"/>
        <end position="257"/>
    </location>
</feature>
<feature type="region of interest" description="Disordered" evidence="11">
    <location>
        <begin position="180"/>
        <end position="209"/>
    </location>
</feature>
<accession>A0A7N2MAG7</accession>
<dbReference type="GO" id="GO:0005634">
    <property type="term" value="C:nucleus"/>
    <property type="evidence" value="ECO:0007669"/>
    <property type="project" value="UniProtKB-SubCell"/>
</dbReference>
<dbReference type="InterPro" id="IPR032675">
    <property type="entry name" value="LRR_dom_sf"/>
</dbReference>
<keyword evidence="4 10" id="KW-0863">Zinc-finger</keyword>
<reference evidence="14 15" key="1">
    <citation type="journal article" date="2016" name="G3 (Bethesda)">
        <title>First Draft Assembly and Annotation of the Genome of a California Endemic Oak Quercus lobata Nee (Fagaceae).</title>
        <authorList>
            <person name="Sork V.L."/>
            <person name="Fitz-Gibbon S.T."/>
            <person name="Puiu D."/>
            <person name="Crepeau M."/>
            <person name="Gugger P.F."/>
            <person name="Sherman R."/>
            <person name="Stevens K."/>
            <person name="Langley C.H."/>
            <person name="Pellegrini M."/>
            <person name="Salzberg S.L."/>
        </authorList>
    </citation>
    <scope>NUCLEOTIDE SEQUENCE [LARGE SCALE GENOMIC DNA]</scope>
    <source>
        <strain evidence="14 15">cv. SW786</strain>
    </source>
</reference>
<keyword evidence="3" id="KW-0479">Metal-binding</keyword>
<keyword evidence="6" id="KW-0805">Transcription regulation</keyword>
<dbReference type="InParanoid" id="A0A7N2MAG7"/>
<keyword evidence="9" id="KW-0539">Nucleus</keyword>
<organism evidence="14 15">
    <name type="scientific">Quercus lobata</name>
    <name type="common">Valley oak</name>
    <dbReference type="NCBI Taxonomy" id="97700"/>
    <lineage>
        <taxon>Eukaryota</taxon>
        <taxon>Viridiplantae</taxon>
        <taxon>Streptophyta</taxon>
        <taxon>Embryophyta</taxon>
        <taxon>Tracheophyta</taxon>
        <taxon>Spermatophyta</taxon>
        <taxon>Magnoliopsida</taxon>
        <taxon>eudicotyledons</taxon>
        <taxon>Gunneridae</taxon>
        <taxon>Pentapetalae</taxon>
        <taxon>rosids</taxon>
        <taxon>fabids</taxon>
        <taxon>Fagales</taxon>
        <taxon>Fagaceae</taxon>
        <taxon>Quercus</taxon>
    </lineage>
</organism>
<dbReference type="InterPro" id="IPR008906">
    <property type="entry name" value="HATC_C_dom"/>
</dbReference>
<dbReference type="InterPro" id="IPR025525">
    <property type="entry name" value="hAT-like_transposase_RNase-H"/>
</dbReference>
<dbReference type="Pfam" id="PF08387">
    <property type="entry name" value="FBD"/>
    <property type="match status" value="1"/>
</dbReference>
<dbReference type="InterPro" id="IPR052035">
    <property type="entry name" value="ZnF_BED_domain_contain"/>
</dbReference>
<dbReference type="SMART" id="SM00614">
    <property type="entry name" value="ZnF_BED"/>
    <property type="match status" value="1"/>
</dbReference>
<evidence type="ECO:0000256" key="5">
    <source>
        <dbReference type="ARBA" id="ARBA00022833"/>
    </source>
</evidence>
<comment type="subcellular location">
    <subcellularLocation>
        <location evidence="1">Nucleus</location>
    </subcellularLocation>
</comment>
<dbReference type="PANTHER" id="PTHR46481">
    <property type="entry name" value="ZINC FINGER BED DOMAIN-CONTAINING PROTEIN 4"/>
    <property type="match status" value="1"/>
</dbReference>
<feature type="region of interest" description="Disordered" evidence="11">
    <location>
        <begin position="1"/>
        <end position="21"/>
    </location>
</feature>
<evidence type="ECO:0000259" key="13">
    <source>
        <dbReference type="PROSITE" id="PS50808"/>
    </source>
</evidence>
<evidence type="ECO:0000256" key="2">
    <source>
        <dbReference type="ARBA" id="ARBA00011738"/>
    </source>
</evidence>
<dbReference type="PROSITE" id="PS50181">
    <property type="entry name" value="FBOX"/>
    <property type="match status" value="1"/>
</dbReference>
<dbReference type="Pfam" id="PF14372">
    <property type="entry name" value="hAT-like_RNase-H"/>
    <property type="match status" value="1"/>
</dbReference>
<evidence type="ECO:0000256" key="8">
    <source>
        <dbReference type="ARBA" id="ARBA00023163"/>
    </source>
</evidence>
<dbReference type="CDD" id="cd22160">
    <property type="entry name" value="F-box_AtFBL13-like"/>
    <property type="match status" value="1"/>
</dbReference>
<dbReference type="InterPro" id="IPR006566">
    <property type="entry name" value="FBD"/>
</dbReference>
<dbReference type="SUPFAM" id="SSF140996">
    <property type="entry name" value="Hermes dimerisation domain"/>
    <property type="match status" value="1"/>
</dbReference>
<dbReference type="EnsemblPlants" id="QL08p020585:mrna">
    <property type="protein sequence ID" value="QL08p020585:mrna"/>
    <property type="gene ID" value="QL08p020585"/>
</dbReference>
<comment type="subunit">
    <text evidence="2">Homodimer.</text>
</comment>
<dbReference type="InterPro" id="IPR053781">
    <property type="entry name" value="F-box_AtFBL13-like"/>
</dbReference>